<dbReference type="SMART" id="SM01133">
    <property type="entry name" value="DeoC"/>
    <property type="match status" value="1"/>
</dbReference>
<dbReference type="Gene3D" id="3.20.20.70">
    <property type="entry name" value="Aldolase class I"/>
    <property type="match status" value="1"/>
</dbReference>
<dbReference type="GO" id="GO:1902777">
    <property type="term" value="P:6-sulfoquinovose(1-) catabolic process"/>
    <property type="evidence" value="ECO:0007669"/>
    <property type="project" value="TreeGrafter"/>
</dbReference>
<sequence>MTSSTPAPATTGLARLTRPSGGYAMLAVDQREAMRAMFAEHQQEPVTDEQLCAFKVAATRILTPYASAVLVDKQFAFDAVVEAGAVAPSCGLIAAADHFIEGNGEFVTDVVIDEAVDPVAVREQGAVAMKLLVIHRPDGDPAVRVDMVRRFVDRCRDAGLVSIIEPVAKAPRDGRDWDWDACVIEAAHELGDLGADLYKAEVPLKGQGDEAEIRRRCAEITDAVSSPWVVLSSGVPAELFPRAVELACAEGASGFLAGRAVWASVIGSDDLERDLREVSIPRLQRLAEVVDQAVAR</sequence>
<dbReference type="AlphaFoldDB" id="A0A1H9XPN3"/>
<dbReference type="InterPro" id="IPR002915">
    <property type="entry name" value="DeoC/FbaB/LacD_aldolase"/>
</dbReference>
<dbReference type="Pfam" id="PF01791">
    <property type="entry name" value="DeoC"/>
    <property type="match status" value="1"/>
</dbReference>
<dbReference type="PANTHER" id="PTHR39340">
    <property type="entry name" value="SULFOFRUCTOSEPHOSPHATE ALDOLASE"/>
    <property type="match status" value="1"/>
</dbReference>
<organism evidence="3 4">
    <name type="scientific">Pedococcus cremeus</name>
    <dbReference type="NCBI Taxonomy" id="587636"/>
    <lineage>
        <taxon>Bacteria</taxon>
        <taxon>Bacillati</taxon>
        <taxon>Actinomycetota</taxon>
        <taxon>Actinomycetes</taxon>
        <taxon>Micrococcales</taxon>
        <taxon>Intrasporangiaceae</taxon>
        <taxon>Pedococcus</taxon>
    </lineage>
</organism>
<dbReference type="RefSeq" id="WP_281247100.1">
    <property type="nucleotide sequence ID" value="NZ_FOHB01000010.1"/>
</dbReference>
<proteinExistence type="inferred from homology"/>
<dbReference type="EMBL" id="FOHB01000010">
    <property type="protein sequence ID" value="SES48138.1"/>
    <property type="molecule type" value="Genomic_DNA"/>
</dbReference>
<comment type="similarity">
    <text evidence="1">Belongs to the aldolase LacD family.</text>
</comment>
<protein>
    <submittedName>
        <fullName evidence="3">Sulfofructosephosphate aldolase</fullName>
    </submittedName>
</protein>
<dbReference type="Proteomes" id="UP000199019">
    <property type="component" value="Unassembled WGS sequence"/>
</dbReference>
<dbReference type="STRING" id="587636.SAMN05216199_0050"/>
<keyword evidence="2" id="KW-0456">Lyase</keyword>
<dbReference type="InterPro" id="IPR013785">
    <property type="entry name" value="Aldolase_TIM"/>
</dbReference>
<evidence type="ECO:0000256" key="1">
    <source>
        <dbReference type="ARBA" id="ARBA00008679"/>
    </source>
</evidence>
<dbReference type="PANTHER" id="PTHR39340:SF1">
    <property type="entry name" value="SULFOFRUCTOSEPHOSPHATE ALDOLASE"/>
    <property type="match status" value="1"/>
</dbReference>
<gene>
    <name evidence="3" type="ORF">SAMN05216199_0050</name>
</gene>
<dbReference type="InterPro" id="IPR050552">
    <property type="entry name" value="LacD_aldolase"/>
</dbReference>
<evidence type="ECO:0000313" key="4">
    <source>
        <dbReference type="Proteomes" id="UP000199019"/>
    </source>
</evidence>
<evidence type="ECO:0000256" key="2">
    <source>
        <dbReference type="ARBA" id="ARBA00023239"/>
    </source>
</evidence>
<name>A0A1H9XPN3_9MICO</name>
<keyword evidence="4" id="KW-1185">Reference proteome</keyword>
<dbReference type="GO" id="GO:0061595">
    <property type="term" value="F:6-deoxy-6-sulfofructose-1-phosphate aldolase activity"/>
    <property type="evidence" value="ECO:0007669"/>
    <property type="project" value="TreeGrafter"/>
</dbReference>
<evidence type="ECO:0000313" key="3">
    <source>
        <dbReference type="EMBL" id="SES48138.1"/>
    </source>
</evidence>
<dbReference type="SUPFAM" id="SSF51569">
    <property type="entry name" value="Aldolase"/>
    <property type="match status" value="1"/>
</dbReference>
<reference evidence="4" key="1">
    <citation type="submission" date="2016-10" db="EMBL/GenBank/DDBJ databases">
        <authorList>
            <person name="Varghese N."/>
            <person name="Submissions S."/>
        </authorList>
    </citation>
    <scope>NUCLEOTIDE SEQUENCE [LARGE SCALE GENOMIC DNA]</scope>
    <source>
        <strain evidence="4">CGMCC 1.6963</strain>
    </source>
</reference>
<accession>A0A1H9XPN3</accession>